<evidence type="ECO:0000256" key="1">
    <source>
        <dbReference type="SAM" id="MobiDB-lite"/>
    </source>
</evidence>
<keyword evidence="3" id="KW-1185">Reference proteome</keyword>
<gene>
    <name evidence="2" type="ORF">LAESUDRAFT_710255</name>
</gene>
<protein>
    <recommendedName>
        <fullName evidence="4">F-box domain-containing protein</fullName>
    </recommendedName>
</protein>
<dbReference type="RefSeq" id="XP_040770720.1">
    <property type="nucleotide sequence ID" value="XM_040906750.1"/>
</dbReference>
<evidence type="ECO:0008006" key="4">
    <source>
        <dbReference type="Google" id="ProtNLM"/>
    </source>
</evidence>
<name>A0A165IKM2_9APHY</name>
<dbReference type="GeneID" id="63823779"/>
<reference evidence="2 3" key="1">
    <citation type="journal article" date="2016" name="Mol. Biol. Evol.">
        <title>Comparative Genomics of Early-Diverging Mushroom-Forming Fungi Provides Insights into the Origins of Lignocellulose Decay Capabilities.</title>
        <authorList>
            <person name="Nagy L.G."/>
            <person name="Riley R."/>
            <person name="Tritt A."/>
            <person name="Adam C."/>
            <person name="Daum C."/>
            <person name="Floudas D."/>
            <person name="Sun H."/>
            <person name="Yadav J.S."/>
            <person name="Pangilinan J."/>
            <person name="Larsson K.H."/>
            <person name="Matsuura K."/>
            <person name="Barry K."/>
            <person name="Labutti K."/>
            <person name="Kuo R."/>
            <person name="Ohm R.A."/>
            <person name="Bhattacharya S.S."/>
            <person name="Shirouzu T."/>
            <person name="Yoshinaga Y."/>
            <person name="Martin F.M."/>
            <person name="Grigoriev I.V."/>
            <person name="Hibbett D.S."/>
        </authorList>
    </citation>
    <scope>NUCLEOTIDE SEQUENCE [LARGE SCALE GENOMIC DNA]</scope>
    <source>
        <strain evidence="2 3">93-53</strain>
    </source>
</reference>
<dbReference type="Proteomes" id="UP000076871">
    <property type="component" value="Unassembled WGS sequence"/>
</dbReference>
<dbReference type="AlphaFoldDB" id="A0A165IKM2"/>
<evidence type="ECO:0000313" key="3">
    <source>
        <dbReference type="Proteomes" id="UP000076871"/>
    </source>
</evidence>
<evidence type="ECO:0000313" key="2">
    <source>
        <dbReference type="EMBL" id="KZT13210.1"/>
    </source>
</evidence>
<organism evidence="2 3">
    <name type="scientific">Laetiporus sulphureus 93-53</name>
    <dbReference type="NCBI Taxonomy" id="1314785"/>
    <lineage>
        <taxon>Eukaryota</taxon>
        <taxon>Fungi</taxon>
        <taxon>Dikarya</taxon>
        <taxon>Basidiomycota</taxon>
        <taxon>Agaricomycotina</taxon>
        <taxon>Agaricomycetes</taxon>
        <taxon>Polyporales</taxon>
        <taxon>Laetiporus</taxon>
    </lineage>
</organism>
<feature type="compositionally biased region" description="Polar residues" evidence="1">
    <location>
        <begin position="50"/>
        <end position="65"/>
    </location>
</feature>
<dbReference type="CDD" id="cd09917">
    <property type="entry name" value="F-box_SF"/>
    <property type="match status" value="1"/>
</dbReference>
<feature type="region of interest" description="Disordered" evidence="1">
    <location>
        <begin position="50"/>
        <end position="71"/>
    </location>
</feature>
<feature type="region of interest" description="Disordered" evidence="1">
    <location>
        <begin position="175"/>
        <end position="205"/>
    </location>
</feature>
<dbReference type="InParanoid" id="A0A165IKM2"/>
<proteinExistence type="predicted"/>
<sequence length="832" mass="88540">MCIFARKKKSAMHRTVPAVETEICATSTRIDRPSALVGPYGGPVLVPVTTDSSTPDGVDLSSASVGTDRGPAVAPVTVVSSAVASMDRLPANAGIGASPSQMEPNATSTRINLLSAMVDPNEGPVLVPITTDLSTSQGVDLLSVPVGTDTGPDVAPVTVMSSAVAGMDRLPANAGIDPSPSGTEPGAASTRIDIPSALDDPNGGPALVPVTTDLSTSHGMDLSPAPVGADIGPAVAPITMISSVVAGMDRLPANAGAGLVPFPPNEGSPSEASVLDMGLQAAMDHEGHFTAMVDEGQLASMVNEEDPAAMIDEGYLATTVNEEHLAAMIDQVHLTTMADEGHLAATANEGHLSSTGHIASLSMDSSSASECISTPVDIGSPPPPASKRSLIKAPAFDLGFTASAVHKGLQPAIASNASLPASSSIGHLFTPVFSERSITATAGELPAAVNQTFLPGPVTIGPLPAPAWTAPYLAPELVHKIMKNLTWSEPQALVNCALACKAWHKLSKKHLPEMLELNSYVKFHELAQIIISSGRIKGPSPIKYLDLVEDIIPHLFKAVTEIELHFPFYKSLDKMQTFLGAFPKLVNLKLGMIRYRPKDDQSSALSVTPDFIPVEPQLQLQKLVLENEPGSLNTNAAFVNWLVRALAPHAFKELQVKMMQALFRPVKMDHMNKILKILGGAIQTFKLEVQSGFLADQQIALAYCISLISLTLRTWDNHPLDTLWNNVANTLSQIASTQLQMLNMGFKSDIKDSTMLENFLENLDKHNANLINGVIKHEKFLELKTVSIDFKLPYIDDKEMKENIQDKVKVHIQSMFAAWDVRGIVNVSVNRV</sequence>
<accession>A0A165IKM2</accession>
<dbReference type="EMBL" id="KV427605">
    <property type="protein sequence ID" value="KZT13210.1"/>
    <property type="molecule type" value="Genomic_DNA"/>
</dbReference>